<dbReference type="EMBL" id="JAZHXI010000002">
    <property type="protein sequence ID" value="KAL2074864.1"/>
    <property type="molecule type" value="Genomic_DNA"/>
</dbReference>
<keyword evidence="2" id="KW-1185">Reference proteome</keyword>
<sequence>MAVNKNLDLQAERAKAVAVVTLIDDILVKEKTINEEEMALSSAHENYESLGIELEELGSQVTKLESIFEAEAMRFSIKKDNWHQKNVRIETIAFPTENHTNNDDLDKRIKLMEENTGILIQCKELNNLRAKLEEMQGKYKSTGELTMAVGATISRLQSKIKDFTIAVDQLRYTLPSSELSIAKDTIKSQADEIKALNGVVLVKQQCNGLLSAQLENAKTMNQTLFRFTPVKLNDVAEDDSKTVVENMRTAYGEGRNYQFREMIGPYEAGCAVRARKLAWMKPNKNDLVVSKGNEASHYGKALADATLFRPTCPDAYRIVDTNVFKEFYGVSNSFVWKSQSVRQLLIVLDWRGAMINFCSSPSSKIEEAEAFERLFHLVILSIKTRGLTSEEMEKILADDCNVTAIADMKRIHDAGLVKHNAVLKARRNS</sequence>
<dbReference type="Proteomes" id="UP001595075">
    <property type="component" value="Unassembled WGS sequence"/>
</dbReference>
<gene>
    <name evidence="1" type="ORF">VTL71DRAFT_8643</name>
</gene>
<organism evidence="1 2">
    <name type="scientific">Oculimacula yallundae</name>
    <dbReference type="NCBI Taxonomy" id="86028"/>
    <lineage>
        <taxon>Eukaryota</taxon>
        <taxon>Fungi</taxon>
        <taxon>Dikarya</taxon>
        <taxon>Ascomycota</taxon>
        <taxon>Pezizomycotina</taxon>
        <taxon>Leotiomycetes</taxon>
        <taxon>Helotiales</taxon>
        <taxon>Ploettnerulaceae</taxon>
        <taxon>Oculimacula</taxon>
    </lineage>
</organism>
<comment type="caution">
    <text evidence="1">The sequence shown here is derived from an EMBL/GenBank/DDBJ whole genome shotgun (WGS) entry which is preliminary data.</text>
</comment>
<reference evidence="1 2" key="1">
    <citation type="journal article" date="2024" name="Commun. Biol.">
        <title>Comparative genomic analysis of thermophilic fungi reveals convergent evolutionary adaptations and gene losses.</title>
        <authorList>
            <person name="Steindorff A.S."/>
            <person name="Aguilar-Pontes M.V."/>
            <person name="Robinson A.J."/>
            <person name="Andreopoulos B."/>
            <person name="LaButti K."/>
            <person name="Kuo A."/>
            <person name="Mondo S."/>
            <person name="Riley R."/>
            <person name="Otillar R."/>
            <person name="Haridas S."/>
            <person name="Lipzen A."/>
            <person name="Grimwood J."/>
            <person name="Schmutz J."/>
            <person name="Clum A."/>
            <person name="Reid I.D."/>
            <person name="Moisan M.C."/>
            <person name="Butler G."/>
            <person name="Nguyen T.T.M."/>
            <person name="Dewar K."/>
            <person name="Conant G."/>
            <person name="Drula E."/>
            <person name="Henrissat B."/>
            <person name="Hansel C."/>
            <person name="Singer S."/>
            <person name="Hutchinson M.I."/>
            <person name="de Vries R.P."/>
            <person name="Natvig D.O."/>
            <person name="Powell A.J."/>
            <person name="Tsang A."/>
            <person name="Grigoriev I.V."/>
        </authorList>
    </citation>
    <scope>NUCLEOTIDE SEQUENCE [LARGE SCALE GENOMIC DNA]</scope>
    <source>
        <strain evidence="1 2">CBS 494.80</strain>
    </source>
</reference>
<evidence type="ECO:0000313" key="2">
    <source>
        <dbReference type="Proteomes" id="UP001595075"/>
    </source>
</evidence>
<proteinExistence type="predicted"/>
<name>A0ABR4CY77_9HELO</name>
<accession>A0ABR4CY77</accession>
<evidence type="ECO:0000313" key="1">
    <source>
        <dbReference type="EMBL" id="KAL2074864.1"/>
    </source>
</evidence>
<protein>
    <submittedName>
        <fullName evidence="1">Uncharacterized protein</fullName>
    </submittedName>
</protein>